<dbReference type="EMBL" id="QGKW02001940">
    <property type="protein sequence ID" value="KAF2556926.1"/>
    <property type="molecule type" value="Genomic_DNA"/>
</dbReference>
<evidence type="ECO:0000313" key="1">
    <source>
        <dbReference type="EMBL" id="KAF2545625.1"/>
    </source>
</evidence>
<organism evidence="1">
    <name type="scientific">Brassica cretica</name>
    <name type="common">Mustard</name>
    <dbReference type="NCBI Taxonomy" id="69181"/>
    <lineage>
        <taxon>Eukaryota</taxon>
        <taxon>Viridiplantae</taxon>
        <taxon>Streptophyta</taxon>
        <taxon>Embryophyta</taxon>
        <taxon>Tracheophyta</taxon>
        <taxon>Spermatophyta</taxon>
        <taxon>Magnoliopsida</taxon>
        <taxon>eudicotyledons</taxon>
        <taxon>Gunneridae</taxon>
        <taxon>Pentapetalae</taxon>
        <taxon>rosids</taxon>
        <taxon>malvids</taxon>
        <taxon>Brassicales</taxon>
        <taxon>Brassicaceae</taxon>
        <taxon>Brassiceae</taxon>
        <taxon>Brassica</taxon>
    </lineage>
</organism>
<gene>
    <name evidence="2" type="ORF">F2Q68_00016459</name>
    <name evidence="1" type="ORF">F2Q70_00022376</name>
</gene>
<dbReference type="Proteomes" id="UP000712281">
    <property type="component" value="Unassembled WGS sequence"/>
</dbReference>
<reference evidence="1" key="1">
    <citation type="submission" date="2019-12" db="EMBL/GenBank/DDBJ databases">
        <title>Genome sequencing and annotation of Brassica cretica.</title>
        <authorList>
            <person name="Studholme D.J."/>
            <person name="Sarris P.F."/>
        </authorList>
    </citation>
    <scope>NUCLEOTIDE SEQUENCE</scope>
    <source>
        <strain evidence="2">PFS-001/15</strain>
        <strain evidence="1">PFS-102/07</strain>
        <tissue evidence="1">Leaf</tissue>
    </source>
</reference>
<proteinExistence type="predicted"/>
<dbReference type="EMBL" id="QGKY02001925">
    <property type="protein sequence ID" value="KAF2545625.1"/>
    <property type="molecule type" value="Genomic_DNA"/>
</dbReference>
<protein>
    <submittedName>
        <fullName evidence="1">Uncharacterized protein</fullName>
    </submittedName>
</protein>
<dbReference type="AlphaFoldDB" id="A0A8S9GHF5"/>
<sequence>MTLDADYLETLLMPVAVQGSRMCRLNPRPNIAIIKEFASNSTGFGKSIFQIPGERERSRSPKIKQIAVDGDDDAIYGLECPTDESFRNFLNSQASGSGTDQADPPGFDTFENFFDFGRPSIGLHLMTEALKASHTEARTTVFKAEVVEKEIVRLKDEVEANSLCEKELALKKTYNSIGDYRECRGAVGGLYLPRAPEYSYEKELAKQTSRMHNIADMASVSLRWKRGVGISGLRSDTSKLGKYHSARLGYELRRFE</sequence>
<evidence type="ECO:0000313" key="2">
    <source>
        <dbReference type="EMBL" id="KAF2556926.1"/>
    </source>
</evidence>
<name>A0A8S9GHF5_BRACR</name>
<accession>A0A8S9GHF5</accession>
<comment type="caution">
    <text evidence="1">The sequence shown here is derived from an EMBL/GenBank/DDBJ whole genome shotgun (WGS) entry which is preliminary data.</text>
</comment>